<evidence type="ECO:0000313" key="8">
    <source>
        <dbReference type="EMBL" id="KAK3257719.1"/>
    </source>
</evidence>
<evidence type="ECO:0000259" key="7">
    <source>
        <dbReference type="Pfam" id="PF12340"/>
    </source>
</evidence>
<feature type="domain" description="DUF3638" evidence="7">
    <location>
        <begin position="259"/>
        <end position="400"/>
    </location>
</feature>
<dbReference type="GO" id="GO:0070530">
    <property type="term" value="F:K63-linked polyubiquitin modification-dependent protein binding"/>
    <property type="evidence" value="ECO:0007669"/>
    <property type="project" value="TreeGrafter"/>
</dbReference>
<evidence type="ECO:0000256" key="5">
    <source>
        <dbReference type="ARBA" id="ARBA00022801"/>
    </source>
</evidence>
<dbReference type="PANTHER" id="PTHR13367:SF28">
    <property type="entry name" value="UBIQUITIN THIOESTERASE ZRANB1"/>
    <property type="match status" value="1"/>
</dbReference>
<dbReference type="GO" id="GO:0004843">
    <property type="term" value="F:cysteine-type deubiquitinase activity"/>
    <property type="evidence" value="ECO:0007669"/>
    <property type="project" value="UniProtKB-EC"/>
</dbReference>
<evidence type="ECO:0000256" key="2">
    <source>
        <dbReference type="ARBA" id="ARBA00012759"/>
    </source>
</evidence>
<comment type="catalytic activity">
    <reaction evidence="1">
        <text>Thiol-dependent hydrolysis of ester, thioester, amide, peptide and isopeptide bonds formed by the C-terminal Gly of ubiquitin (a 76-residue protein attached to proteins as an intracellular targeting signal).</text>
        <dbReference type="EC" id="3.4.19.12"/>
    </reaction>
</comment>
<keyword evidence="3" id="KW-0645">Protease</keyword>
<protein>
    <recommendedName>
        <fullName evidence="2">ubiquitinyl hydrolase 1</fullName>
        <ecNumber evidence="2">3.4.19.12</ecNumber>
    </recommendedName>
</protein>
<gene>
    <name evidence="8" type="ORF">CYMTET_33206</name>
</gene>
<evidence type="ECO:0000313" key="9">
    <source>
        <dbReference type="Proteomes" id="UP001190700"/>
    </source>
</evidence>
<keyword evidence="9" id="KW-1185">Reference proteome</keyword>
<keyword evidence="6" id="KW-0788">Thiol protease</keyword>
<dbReference type="InterPro" id="IPR027417">
    <property type="entry name" value="P-loop_NTPase"/>
</dbReference>
<accession>A0AAE0KRF7</accession>
<dbReference type="GO" id="GO:0005634">
    <property type="term" value="C:nucleus"/>
    <property type="evidence" value="ECO:0007669"/>
    <property type="project" value="TreeGrafter"/>
</dbReference>
<dbReference type="InterPro" id="IPR022099">
    <property type="entry name" value="DUF3638"/>
</dbReference>
<dbReference type="Proteomes" id="UP001190700">
    <property type="component" value="Unassembled WGS sequence"/>
</dbReference>
<dbReference type="GO" id="GO:0071947">
    <property type="term" value="P:protein deubiquitination involved in ubiquitin-dependent protein catabolic process"/>
    <property type="evidence" value="ECO:0007669"/>
    <property type="project" value="TreeGrafter"/>
</dbReference>
<reference evidence="8 9" key="1">
    <citation type="journal article" date="2015" name="Genome Biol. Evol.">
        <title>Comparative Genomics of a Bacterivorous Green Alga Reveals Evolutionary Causalities and Consequences of Phago-Mixotrophic Mode of Nutrition.</title>
        <authorList>
            <person name="Burns J.A."/>
            <person name="Paasch A."/>
            <person name="Narechania A."/>
            <person name="Kim E."/>
        </authorList>
    </citation>
    <scope>NUCLEOTIDE SEQUENCE [LARGE SCALE GENOMIC DNA]</scope>
    <source>
        <strain evidence="8 9">PLY_AMNH</strain>
    </source>
</reference>
<dbReference type="EMBL" id="LGRX02020195">
    <property type="protein sequence ID" value="KAK3257719.1"/>
    <property type="molecule type" value="Genomic_DNA"/>
</dbReference>
<evidence type="ECO:0000256" key="4">
    <source>
        <dbReference type="ARBA" id="ARBA00022786"/>
    </source>
</evidence>
<dbReference type="Pfam" id="PF12340">
    <property type="entry name" value="DUF3638"/>
    <property type="match status" value="1"/>
</dbReference>
<sequence>GEIRASYVGEIRASYVGEIRASYVGEIRASYVGEGSLDTDGGGVSHPRAKDCSIHGPSYLLGGLVTGRRVCWANRYAEGGDRLDAAAEKVEGLVEALWAQHKADNARAAAAIREVLALACSCGAGEEAERSSNTFALHQFTGRAPVVWFELLVAFLIAENGQDAVMRLNPFLDADEAQSVLDLTAAALLVVNRVGALAYALGNAQDLLKLLRQLQAGEGDSGALHSGMVLKAESTAGALACTHHYIKASEEEEGALEYDPRFLLFEFTCNIMLRFPQVRLVHKFYDAFMGGGSMCHQLIMGAGKTTVVAPLLALLLGDGATCVFQVVPQALLHVSRDVMRERFSSLIVKPVYTFTFDRSDTVTEELYLKLVKAKESRAVVISHPTALKSFMLKFVEIVDQLDAYSIRLREDKEGKKKGGMFGFKLPTWAGGKGDGEKLEQIDTEALKQQ</sequence>
<dbReference type="PANTHER" id="PTHR13367">
    <property type="entry name" value="UBIQUITIN THIOESTERASE"/>
    <property type="match status" value="1"/>
</dbReference>
<feature type="non-terminal residue" evidence="8">
    <location>
        <position position="1"/>
    </location>
</feature>
<organism evidence="8 9">
    <name type="scientific">Cymbomonas tetramitiformis</name>
    <dbReference type="NCBI Taxonomy" id="36881"/>
    <lineage>
        <taxon>Eukaryota</taxon>
        <taxon>Viridiplantae</taxon>
        <taxon>Chlorophyta</taxon>
        <taxon>Pyramimonadophyceae</taxon>
        <taxon>Pyramimonadales</taxon>
        <taxon>Pyramimonadaceae</taxon>
        <taxon>Cymbomonas</taxon>
    </lineage>
</organism>
<evidence type="ECO:0000256" key="3">
    <source>
        <dbReference type="ARBA" id="ARBA00022670"/>
    </source>
</evidence>
<evidence type="ECO:0000256" key="6">
    <source>
        <dbReference type="ARBA" id="ARBA00022807"/>
    </source>
</evidence>
<keyword evidence="4" id="KW-0833">Ubl conjugation pathway</keyword>
<comment type="caution">
    <text evidence="8">The sequence shown here is derived from an EMBL/GenBank/DDBJ whole genome shotgun (WGS) entry which is preliminary data.</text>
</comment>
<dbReference type="InterPro" id="IPR051346">
    <property type="entry name" value="OTU_Deubiquitinase"/>
</dbReference>
<feature type="non-terminal residue" evidence="8">
    <location>
        <position position="449"/>
    </location>
</feature>
<proteinExistence type="predicted"/>
<evidence type="ECO:0000256" key="1">
    <source>
        <dbReference type="ARBA" id="ARBA00000707"/>
    </source>
</evidence>
<keyword evidence="5" id="KW-0378">Hydrolase</keyword>
<name>A0AAE0KRF7_9CHLO</name>
<dbReference type="AlphaFoldDB" id="A0AAE0KRF7"/>
<dbReference type="SUPFAM" id="SSF52540">
    <property type="entry name" value="P-loop containing nucleoside triphosphate hydrolases"/>
    <property type="match status" value="1"/>
</dbReference>
<dbReference type="EC" id="3.4.19.12" evidence="2"/>
<dbReference type="GO" id="GO:0005737">
    <property type="term" value="C:cytoplasm"/>
    <property type="evidence" value="ECO:0007669"/>
    <property type="project" value="TreeGrafter"/>
</dbReference>